<accession>A0A9Q8T2C3</accession>
<evidence type="ECO:0000313" key="2">
    <source>
        <dbReference type="Proteomes" id="UP000830671"/>
    </source>
</evidence>
<protein>
    <submittedName>
        <fullName evidence="1">Uncharacterized protein</fullName>
    </submittedName>
</protein>
<dbReference type="AlphaFoldDB" id="A0A9Q8T2C3"/>
<dbReference type="RefSeq" id="XP_049149473.1">
    <property type="nucleotide sequence ID" value="XM_049292327.1"/>
</dbReference>
<organism evidence="1 2">
    <name type="scientific">Colletotrichum lupini</name>
    <dbReference type="NCBI Taxonomy" id="145971"/>
    <lineage>
        <taxon>Eukaryota</taxon>
        <taxon>Fungi</taxon>
        <taxon>Dikarya</taxon>
        <taxon>Ascomycota</taxon>
        <taxon>Pezizomycotina</taxon>
        <taxon>Sordariomycetes</taxon>
        <taxon>Hypocreomycetidae</taxon>
        <taxon>Glomerellales</taxon>
        <taxon>Glomerellaceae</taxon>
        <taxon>Colletotrichum</taxon>
        <taxon>Colletotrichum acutatum species complex</taxon>
    </lineage>
</organism>
<sequence length="98" mass="11155">MTTSDFNAMIALGLWQSVSSLDKSGFTEVRDPREIQKYLIKHAERRLGGKMGEKYQRLVIRCLKGDFGVVDDTKEDLKLQQAFRGYVVDLLQKSADSI</sequence>
<keyword evidence="2" id="KW-1185">Reference proteome</keyword>
<dbReference type="Proteomes" id="UP000830671">
    <property type="component" value="Chromosome 7"/>
</dbReference>
<dbReference type="KEGG" id="clup:CLUP02_13388"/>
<name>A0A9Q8T2C3_9PEZI</name>
<dbReference type="GeneID" id="73347337"/>
<gene>
    <name evidence="1" type="ORF">CLUP02_13388</name>
</gene>
<proteinExistence type="predicted"/>
<reference evidence="1" key="1">
    <citation type="journal article" date="2021" name="Mol. Plant Microbe Interact.">
        <title>Complete Genome Sequence of the Plant-Pathogenic Fungus Colletotrichum lupini.</title>
        <authorList>
            <person name="Baroncelli R."/>
            <person name="Pensec F."/>
            <person name="Da Lio D."/>
            <person name="Boufleur T."/>
            <person name="Vicente I."/>
            <person name="Sarrocco S."/>
            <person name="Picot A."/>
            <person name="Baraldi E."/>
            <person name="Sukno S."/>
            <person name="Thon M."/>
            <person name="Le Floch G."/>
        </authorList>
    </citation>
    <scope>NUCLEOTIDE SEQUENCE</scope>
    <source>
        <strain evidence="1">IMI 504893</strain>
    </source>
</reference>
<evidence type="ECO:0000313" key="1">
    <source>
        <dbReference type="EMBL" id="UQC87867.1"/>
    </source>
</evidence>
<dbReference type="EMBL" id="CP019479">
    <property type="protein sequence ID" value="UQC87867.1"/>
    <property type="molecule type" value="Genomic_DNA"/>
</dbReference>